<dbReference type="Gene3D" id="3.50.50.60">
    <property type="entry name" value="FAD/NAD(P)-binding domain"/>
    <property type="match status" value="1"/>
</dbReference>
<keyword evidence="4" id="KW-0560">Oxidoreductase</keyword>
<evidence type="ECO:0000256" key="4">
    <source>
        <dbReference type="ARBA" id="ARBA00023002"/>
    </source>
</evidence>
<organism evidence="7 8">
    <name type="scientific">Pigmentiphaga kullae</name>
    <dbReference type="NCBI Taxonomy" id="151784"/>
    <lineage>
        <taxon>Bacteria</taxon>
        <taxon>Pseudomonadati</taxon>
        <taxon>Pseudomonadota</taxon>
        <taxon>Betaproteobacteria</taxon>
        <taxon>Burkholderiales</taxon>
        <taxon>Alcaligenaceae</taxon>
        <taxon>Pigmentiphaga</taxon>
    </lineage>
</organism>
<dbReference type="PANTHER" id="PTHR13789:SF318">
    <property type="entry name" value="GERANYLGERANYL DIPHOSPHATE REDUCTASE"/>
    <property type="match status" value="1"/>
</dbReference>
<comment type="caution">
    <text evidence="7">The sequence shown here is derived from an EMBL/GenBank/DDBJ whole genome shotgun (WGS) entry which is preliminary data.</text>
</comment>
<dbReference type="InterPro" id="IPR002938">
    <property type="entry name" value="FAD-bd"/>
</dbReference>
<dbReference type="InterPro" id="IPR050493">
    <property type="entry name" value="FAD-dep_Monooxygenase_BioMet"/>
</dbReference>
<evidence type="ECO:0000313" key="7">
    <source>
        <dbReference type="EMBL" id="RZS86628.1"/>
    </source>
</evidence>
<dbReference type="SUPFAM" id="SSF54373">
    <property type="entry name" value="FAD-linked reductases, C-terminal domain"/>
    <property type="match status" value="1"/>
</dbReference>
<sequence>MHMSSISRAPRVALVGAGIGGLTAAAALHQRGFEVSVYERASHLGEVGAGLQMAPNAVKVLRALGVEEAFGRFAPEPSVRLSIKWDDGTVRDRVPLPAAMRAQYGASYHTAHRADLHSLLASLVPEGTIHTDAECASVENTKSGAVISLTDGRQVEADVVVGADGIHSRVARCLFGEREARFTHQICWRIILPMQALRDASASLPVPLDGSEYTGWLGPTGHVLFYPLRKGELLNIFAGRVAKDDWAEENWAVPSRIDDMLKAYAGWHPGMLDVMSRAQEVYKWGIRDRDPLQEWGRGRITLLGDAAHPMMPTLAQGAAVSMEDGYALAHFLDYGRGDLDSALLAYQRERQPRAAKVQLQARDQFRNNQLTPPPPPLPVDWIYGYDVAKLPV</sequence>
<keyword evidence="8" id="KW-1185">Reference proteome</keyword>
<evidence type="ECO:0000259" key="6">
    <source>
        <dbReference type="Pfam" id="PF01494"/>
    </source>
</evidence>
<feature type="domain" description="FAD-binding" evidence="6">
    <location>
        <begin position="12"/>
        <end position="357"/>
    </location>
</feature>
<accession>A0A4Q7NNP0</accession>
<dbReference type="Pfam" id="PF01494">
    <property type="entry name" value="FAD_binding_3"/>
    <property type="match status" value="1"/>
</dbReference>
<keyword evidence="5" id="KW-0503">Monooxygenase</keyword>
<dbReference type="GO" id="GO:0071949">
    <property type="term" value="F:FAD binding"/>
    <property type="evidence" value="ECO:0007669"/>
    <property type="project" value="InterPro"/>
</dbReference>
<reference evidence="7 8" key="1">
    <citation type="submission" date="2019-02" db="EMBL/GenBank/DDBJ databases">
        <title>Genomic Encyclopedia of Type Strains, Phase IV (KMG-IV): sequencing the most valuable type-strain genomes for metagenomic binning, comparative biology and taxonomic classification.</title>
        <authorList>
            <person name="Goeker M."/>
        </authorList>
    </citation>
    <scope>NUCLEOTIDE SEQUENCE [LARGE SCALE GENOMIC DNA]</scope>
    <source>
        <strain evidence="7 8">K24</strain>
    </source>
</reference>
<dbReference type="Proteomes" id="UP000292445">
    <property type="component" value="Unassembled WGS sequence"/>
</dbReference>
<evidence type="ECO:0000256" key="3">
    <source>
        <dbReference type="ARBA" id="ARBA00022827"/>
    </source>
</evidence>
<dbReference type="GO" id="GO:0004497">
    <property type="term" value="F:monooxygenase activity"/>
    <property type="evidence" value="ECO:0007669"/>
    <property type="project" value="UniProtKB-KW"/>
</dbReference>
<gene>
    <name evidence="7" type="ORF">EV675_2676</name>
</gene>
<evidence type="ECO:0000313" key="8">
    <source>
        <dbReference type="Proteomes" id="UP000292445"/>
    </source>
</evidence>
<keyword evidence="3" id="KW-0274">FAD</keyword>
<protein>
    <submittedName>
        <fullName evidence="7">Salicylate hydroxylase</fullName>
    </submittedName>
</protein>
<evidence type="ECO:0000256" key="1">
    <source>
        <dbReference type="ARBA" id="ARBA00001974"/>
    </source>
</evidence>
<dbReference type="SUPFAM" id="SSF51905">
    <property type="entry name" value="FAD/NAD(P)-binding domain"/>
    <property type="match status" value="1"/>
</dbReference>
<dbReference type="OrthoDB" id="5487740at2"/>
<dbReference type="PRINTS" id="PR00420">
    <property type="entry name" value="RNGMNOXGNASE"/>
</dbReference>
<dbReference type="EMBL" id="SGXC01000001">
    <property type="protein sequence ID" value="RZS86628.1"/>
    <property type="molecule type" value="Genomic_DNA"/>
</dbReference>
<evidence type="ECO:0000256" key="5">
    <source>
        <dbReference type="ARBA" id="ARBA00023033"/>
    </source>
</evidence>
<keyword evidence="2" id="KW-0285">Flavoprotein</keyword>
<dbReference type="PANTHER" id="PTHR13789">
    <property type="entry name" value="MONOOXYGENASE"/>
    <property type="match status" value="1"/>
</dbReference>
<dbReference type="AlphaFoldDB" id="A0A4Q7NNP0"/>
<proteinExistence type="predicted"/>
<comment type="cofactor">
    <cofactor evidence="1">
        <name>FAD</name>
        <dbReference type="ChEBI" id="CHEBI:57692"/>
    </cofactor>
</comment>
<name>A0A4Q7NNP0_9BURK</name>
<dbReference type="InterPro" id="IPR036188">
    <property type="entry name" value="FAD/NAD-bd_sf"/>
</dbReference>
<evidence type="ECO:0000256" key="2">
    <source>
        <dbReference type="ARBA" id="ARBA00022630"/>
    </source>
</evidence>